<dbReference type="AlphaFoldDB" id="A0A8S1VV19"/>
<keyword evidence="3" id="KW-1185">Reference proteome</keyword>
<keyword evidence="1" id="KW-0472">Membrane</keyword>
<protein>
    <submittedName>
        <fullName evidence="2">Uncharacterized protein</fullName>
    </submittedName>
</protein>
<evidence type="ECO:0000313" key="3">
    <source>
        <dbReference type="Proteomes" id="UP000683925"/>
    </source>
</evidence>
<accession>A0A8S1VV19</accession>
<comment type="caution">
    <text evidence="2">The sequence shown here is derived from an EMBL/GenBank/DDBJ whole genome shotgun (WGS) entry which is preliminary data.</text>
</comment>
<dbReference type="EMBL" id="CAJJDP010000072">
    <property type="protein sequence ID" value="CAD8179682.1"/>
    <property type="molecule type" value="Genomic_DNA"/>
</dbReference>
<keyword evidence="1" id="KW-1133">Transmembrane helix</keyword>
<reference evidence="2" key="1">
    <citation type="submission" date="2021-01" db="EMBL/GenBank/DDBJ databases">
        <authorList>
            <consortium name="Genoscope - CEA"/>
            <person name="William W."/>
        </authorList>
    </citation>
    <scope>NUCLEOTIDE SEQUENCE</scope>
</reference>
<evidence type="ECO:0000256" key="1">
    <source>
        <dbReference type="SAM" id="Phobius"/>
    </source>
</evidence>
<organism evidence="2 3">
    <name type="scientific">Paramecium octaurelia</name>
    <dbReference type="NCBI Taxonomy" id="43137"/>
    <lineage>
        <taxon>Eukaryota</taxon>
        <taxon>Sar</taxon>
        <taxon>Alveolata</taxon>
        <taxon>Ciliophora</taxon>
        <taxon>Intramacronucleata</taxon>
        <taxon>Oligohymenophorea</taxon>
        <taxon>Peniculida</taxon>
        <taxon>Parameciidae</taxon>
        <taxon>Paramecium</taxon>
    </lineage>
</organism>
<feature type="transmembrane region" description="Helical" evidence="1">
    <location>
        <begin position="40"/>
        <end position="58"/>
    </location>
</feature>
<proteinExistence type="predicted"/>
<sequence>MDKYQFINVISYHHLTDFFSSTNEILTNINIYFPLNIYNYYYFILSTVLHIFFSSWIFKVQSLHYKTNEALMKSLELNDLYKKYNSIIDESLGYTKNLKKIILRNCNNISFQDKQNFTMNSK</sequence>
<evidence type="ECO:0000313" key="2">
    <source>
        <dbReference type="EMBL" id="CAD8179682.1"/>
    </source>
</evidence>
<keyword evidence="1" id="KW-0812">Transmembrane</keyword>
<dbReference type="Proteomes" id="UP000683925">
    <property type="component" value="Unassembled WGS sequence"/>
</dbReference>
<name>A0A8S1VV19_PAROT</name>
<gene>
    <name evidence="2" type="ORF">POCTA_138.1.T0730142</name>
</gene>